<reference evidence="1" key="2">
    <citation type="submission" date="2015-06" db="UniProtKB">
        <authorList>
            <consortium name="EnsemblProtists"/>
        </authorList>
    </citation>
    <scope>IDENTIFICATION</scope>
    <source>
        <strain evidence="1">Emoy2</strain>
    </source>
</reference>
<organism evidence="1 2">
    <name type="scientific">Hyaloperonospora arabidopsidis (strain Emoy2)</name>
    <name type="common">Downy mildew agent</name>
    <name type="synonym">Peronospora arabidopsidis</name>
    <dbReference type="NCBI Taxonomy" id="559515"/>
    <lineage>
        <taxon>Eukaryota</taxon>
        <taxon>Sar</taxon>
        <taxon>Stramenopiles</taxon>
        <taxon>Oomycota</taxon>
        <taxon>Peronosporomycetes</taxon>
        <taxon>Peronosporales</taxon>
        <taxon>Peronosporaceae</taxon>
        <taxon>Hyaloperonospora</taxon>
    </lineage>
</organism>
<dbReference type="HOGENOM" id="CLU_2817917_0_0_1"/>
<keyword evidence="2" id="KW-1185">Reference proteome</keyword>
<protein>
    <submittedName>
        <fullName evidence="1">Uncharacterized protein</fullName>
    </submittedName>
</protein>
<proteinExistence type="predicted"/>
<evidence type="ECO:0000313" key="2">
    <source>
        <dbReference type="Proteomes" id="UP000011713"/>
    </source>
</evidence>
<dbReference type="EnsemblProtists" id="HpaT803973">
    <property type="protein sequence ID" value="HpaP803973"/>
    <property type="gene ID" value="HpaG803973"/>
</dbReference>
<reference evidence="2" key="1">
    <citation type="journal article" date="2010" name="Science">
        <title>Signatures of adaptation to obligate biotrophy in the Hyaloperonospora arabidopsidis genome.</title>
        <authorList>
            <person name="Baxter L."/>
            <person name="Tripathy S."/>
            <person name="Ishaque N."/>
            <person name="Boot N."/>
            <person name="Cabral A."/>
            <person name="Kemen E."/>
            <person name="Thines M."/>
            <person name="Ah-Fong A."/>
            <person name="Anderson R."/>
            <person name="Badejoko W."/>
            <person name="Bittner-Eddy P."/>
            <person name="Boore J.L."/>
            <person name="Chibucos M.C."/>
            <person name="Coates M."/>
            <person name="Dehal P."/>
            <person name="Delehaunty K."/>
            <person name="Dong S."/>
            <person name="Downton P."/>
            <person name="Dumas B."/>
            <person name="Fabro G."/>
            <person name="Fronick C."/>
            <person name="Fuerstenberg S.I."/>
            <person name="Fulton L."/>
            <person name="Gaulin E."/>
            <person name="Govers F."/>
            <person name="Hughes L."/>
            <person name="Humphray S."/>
            <person name="Jiang R.H."/>
            <person name="Judelson H."/>
            <person name="Kamoun S."/>
            <person name="Kyung K."/>
            <person name="Meijer H."/>
            <person name="Minx P."/>
            <person name="Morris P."/>
            <person name="Nelson J."/>
            <person name="Phuntumart V."/>
            <person name="Qutob D."/>
            <person name="Rehmany A."/>
            <person name="Rougon-Cardoso A."/>
            <person name="Ryden P."/>
            <person name="Torto-Alalibo T."/>
            <person name="Studholme D."/>
            <person name="Wang Y."/>
            <person name="Win J."/>
            <person name="Wood J."/>
            <person name="Clifton S.W."/>
            <person name="Rogers J."/>
            <person name="Van den Ackerveken G."/>
            <person name="Jones J.D."/>
            <person name="McDowell J.M."/>
            <person name="Beynon J."/>
            <person name="Tyler B.M."/>
        </authorList>
    </citation>
    <scope>NUCLEOTIDE SEQUENCE [LARGE SCALE GENOMIC DNA]</scope>
    <source>
        <strain evidence="2">Emoy2</strain>
    </source>
</reference>
<dbReference type="VEuPathDB" id="FungiDB:HpaG803973"/>
<dbReference type="AlphaFoldDB" id="M4BCF7"/>
<dbReference type="InParanoid" id="M4BCF7"/>
<evidence type="ECO:0000313" key="1">
    <source>
        <dbReference type="EnsemblProtists" id="HpaP803973"/>
    </source>
</evidence>
<name>M4BCF7_HYAAE</name>
<dbReference type="EMBL" id="JH598126">
    <property type="status" value="NOT_ANNOTATED_CDS"/>
    <property type="molecule type" value="Genomic_DNA"/>
</dbReference>
<sequence>MYCEIDPVLAVQIRIFREPTKQTCEQVRLSSSLEDEEGLNHGHIIGACGFGFGRSPSSRESCSKIRR</sequence>
<accession>M4BCF7</accession>
<dbReference type="Proteomes" id="UP000011713">
    <property type="component" value="Unassembled WGS sequence"/>
</dbReference>